<sequence length="186" mass="21234">MAALKVLRRVAEAFVGTLMALMFLTFVLQITVRYTARLGWIAESVPLFNPGLYGWTLEFCLLLWVWIIFVGCAFVVRDEDHVTFDVLFNHVRPGLRRWFLILGGLAIVIGLGASILPTWEKFYILRLKKTATLSSLFGDWIRMRDIYAVYILFLVAVTLRYAWVAWGAIRGTGAKEVHHGPGRLDE</sequence>
<feature type="transmembrane region" description="Helical" evidence="9">
    <location>
        <begin position="52"/>
        <end position="76"/>
    </location>
</feature>
<feature type="transmembrane region" description="Helical" evidence="9">
    <location>
        <begin position="97"/>
        <end position="119"/>
    </location>
</feature>
<evidence type="ECO:0000256" key="3">
    <source>
        <dbReference type="ARBA" id="ARBA00022475"/>
    </source>
</evidence>
<dbReference type="PANTHER" id="PTHR35011:SF2">
    <property type="entry name" value="2,3-DIKETO-L-GULONATE TRAP TRANSPORTER SMALL PERMEASE PROTEIN YIAM"/>
    <property type="match status" value="1"/>
</dbReference>
<feature type="transmembrane region" description="Helical" evidence="9">
    <location>
        <begin position="12"/>
        <end position="32"/>
    </location>
</feature>
<dbReference type="GO" id="GO:0005886">
    <property type="term" value="C:plasma membrane"/>
    <property type="evidence" value="ECO:0007669"/>
    <property type="project" value="UniProtKB-SubCell"/>
</dbReference>
<keyword evidence="4 9" id="KW-0997">Cell inner membrane</keyword>
<comment type="similarity">
    <text evidence="8 9">Belongs to the TRAP transporter small permease family.</text>
</comment>
<reference evidence="11 12" key="1">
    <citation type="submission" date="2018-05" db="EMBL/GenBank/DDBJ databases">
        <title>Genomic Encyclopedia of Type Strains, Phase IV (KMG-IV): sequencing the most valuable type-strain genomes for metagenomic binning, comparative biology and taxonomic classification.</title>
        <authorList>
            <person name="Goeker M."/>
        </authorList>
    </citation>
    <scope>NUCLEOTIDE SEQUENCE [LARGE SCALE GENOMIC DNA]</scope>
    <source>
        <strain evidence="11 12">DSM 103371</strain>
    </source>
</reference>
<dbReference type="OrthoDB" id="4250245at2"/>
<dbReference type="InterPro" id="IPR007387">
    <property type="entry name" value="TRAP_DctQ"/>
</dbReference>
<evidence type="ECO:0000256" key="2">
    <source>
        <dbReference type="ARBA" id="ARBA00022448"/>
    </source>
</evidence>
<keyword evidence="7 9" id="KW-0472">Membrane</keyword>
<keyword evidence="6 9" id="KW-1133">Transmembrane helix</keyword>
<dbReference type="KEGG" id="salo:EF888_05660"/>
<comment type="caution">
    <text evidence="11">The sequence shown here is derived from an EMBL/GenBank/DDBJ whole genome shotgun (WGS) entry which is preliminary data.</text>
</comment>
<comment type="subcellular location">
    <subcellularLocation>
        <location evidence="1 9">Cell inner membrane</location>
        <topology evidence="1 9">Multi-pass membrane protein</topology>
    </subcellularLocation>
</comment>
<evidence type="ECO:0000256" key="4">
    <source>
        <dbReference type="ARBA" id="ARBA00022519"/>
    </source>
</evidence>
<dbReference type="AlphaFoldDB" id="A0A316GEM6"/>
<proteinExistence type="inferred from homology"/>
<gene>
    <name evidence="11" type="ORF">C8D95_101845</name>
</gene>
<evidence type="ECO:0000256" key="7">
    <source>
        <dbReference type="ARBA" id="ARBA00023136"/>
    </source>
</evidence>
<evidence type="ECO:0000256" key="9">
    <source>
        <dbReference type="RuleBase" id="RU369079"/>
    </source>
</evidence>
<evidence type="ECO:0000256" key="8">
    <source>
        <dbReference type="ARBA" id="ARBA00038436"/>
    </source>
</evidence>
<evidence type="ECO:0000313" key="11">
    <source>
        <dbReference type="EMBL" id="PWK59023.1"/>
    </source>
</evidence>
<dbReference type="EMBL" id="QGGV01000001">
    <property type="protein sequence ID" value="PWK59023.1"/>
    <property type="molecule type" value="Genomic_DNA"/>
</dbReference>
<dbReference type="RefSeq" id="WP_109757853.1">
    <property type="nucleotide sequence ID" value="NZ_CP034588.1"/>
</dbReference>
<protein>
    <recommendedName>
        <fullName evidence="9">TRAP transporter small permease protein</fullName>
    </recommendedName>
</protein>
<feature type="transmembrane region" description="Helical" evidence="9">
    <location>
        <begin position="147"/>
        <end position="169"/>
    </location>
</feature>
<comment type="function">
    <text evidence="9">Part of the tripartite ATP-independent periplasmic (TRAP) transport system.</text>
</comment>
<keyword evidence="2 9" id="KW-0813">Transport</keyword>
<evidence type="ECO:0000259" key="10">
    <source>
        <dbReference type="Pfam" id="PF04290"/>
    </source>
</evidence>
<evidence type="ECO:0000256" key="5">
    <source>
        <dbReference type="ARBA" id="ARBA00022692"/>
    </source>
</evidence>
<evidence type="ECO:0000313" key="12">
    <source>
        <dbReference type="Proteomes" id="UP000245390"/>
    </source>
</evidence>
<keyword evidence="12" id="KW-1185">Reference proteome</keyword>
<dbReference type="GO" id="GO:0015740">
    <property type="term" value="P:C4-dicarboxylate transport"/>
    <property type="evidence" value="ECO:0007669"/>
    <property type="project" value="TreeGrafter"/>
</dbReference>
<organism evidence="11 12">
    <name type="scientific">Silicimonas algicola</name>
    <dbReference type="NCBI Taxonomy" id="1826607"/>
    <lineage>
        <taxon>Bacteria</taxon>
        <taxon>Pseudomonadati</taxon>
        <taxon>Pseudomonadota</taxon>
        <taxon>Alphaproteobacteria</taxon>
        <taxon>Rhodobacterales</taxon>
        <taxon>Paracoccaceae</taxon>
    </lineage>
</organism>
<evidence type="ECO:0000256" key="6">
    <source>
        <dbReference type="ARBA" id="ARBA00022989"/>
    </source>
</evidence>
<accession>A0A316GEM6</accession>
<dbReference type="Proteomes" id="UP000245390">
    <property type="component" value="Unassembled WGS sequence"/>
</dbReference>
<feature type="domain" description="Tripartite ATP-independent periplasmic transporters DctQ component" evidence="10">
    <location>
        <begin position="47"/>
        <end position="169"/>
    </location>
</feature>
<keyword evidence="5 9" id="KW-0812">Transmembrane</keyword>
<dbReference type="PANTHER" id="PTHR35011">
    <property type="entry name" value="2,3-DIKETO-L-GULONATE TRAP TRANSPORTER SMALL PERMEASE PROTEIN YIAM"/>
    <property type="match status" value="1"/>
</dbReference>
<dbReference type="Pfam" id="PF04290">
    <property type="entry name" value="DctQ"/>
    <property type="match status" value="1"/>
</dbReference>
<comment type="subunit">
    <text evidence="9">The complex comprises the extracytoplasmic solute receptor protein and the two transmembrane proteins.</text>
</comment>
<evidence type="ECO:0000256" key="1">
    <source>
        <dbReference type="ARBA" id="ARBA00004429"/>
    </source>
</evidence>
<name>A0A316GEM6_9RHOB</name>
<dbReference type="InterPro" id="IPR055348">
    <property type="entry name" value="DctQ"/>
</dbReference>
<keyword evidence="3" id="KW-1003">Cell membrane</keyword>
<dbReference type="GO" id="GO:0022857">
    <property type="term" value="F:transmembrane transporter activity"/>
    <property type="evidence" value="ECO:0007669"/>
    <property type="project" value="UniProtKB-UniRule"/>
</dbReference>